<proteinExistence type="inferred from homology"/>
<name>H8KNT1_SOLCM</name>
<comment type="similarity">
    <text evidence="2">Belongs to the SusD family.</text>
</comment>
<dbReference type="EMBL" id="CP003349">
    <property type="protein sequence ID" value="AFD05342.1"/>
    <property type="molecule type" value="Genomic_DNA"/>
</dbReference>
<evidence type="ECO:0000259" key="7">
    <source>
        <dbReference type="Pfam" id="PF07980"/>
    </source>
</evidence>
<comment type="subcellular location">
    <subcellularLocation>
        <location evidence="1">Cell outer membrane</location>
    </subcellularLocation>
</comment>
<evidence type="ECO:0000256" key="1">
    <source>
        <dbReference type="ARBA" id="ARBA00004442"/>
    </source>
</evidence>
<dbReference type="GO" id="GO:0009279">
    <property type="term" value="C:cell outer membrane"/>
    <property type="evidence" value="ECO:0007669"/>
    <property type="project" value="UniProtKB-SubCell"/>
</dbReference>
<keyword evidence="3" id="KW-0732">Signal</keyword>
<evidence type="ECO:0000313" key="10">
    <source>
        <dbReference type="Proteomes" id="UP000007590"/>
    </source>
</evidence>
<keyword evidence="6" id="KW-0802">TPR repeat</keyword>
<keyword evidence="4" id="KW-0472">Membrane</keyword>
<dbReference type="STRING" id="929556.Solca_0195"/>
<dbReference type="Proteomes" id="UP000007590">
    <property type="component" value="Chromosome"/>
</dbReference>
<dbReference type="SUPFAM" id="SSF48452">
    <property type="entry name" value="TPR-like"/>
    <property type="match status" value="1"/>
</dbReference>
<dbReference type="InterPro" id="IPR011990">
    <property type="entry name" value="TPR-like_helical_dom_sf"/>
</dbReference>
<dbReference type="Gene3D" id="2.20.20.130">
    <property type="match status" value="1"/>
</dbReference>
<keyword evidence="10" id="KW-1185">Reference proteome</keyword>
<dbReference type="RefSeq" id="WP_014678570.1">
    <property type="nucleotide sequence ID" value="NC_017770.1"/>
</dbReference>
<evidence type="ECO:0000256" key="2">
    <source>
        <dbReference type="ARBA" id="ARBA00006275"/>
    </source>
</evidence>
<feature type="domain" description="SusD-like N-terminal" evidence="8">
    <location>
        <begin position="23"/>
        <end position="226"/>
    </location>
</feature>
<dbReference type="PROSITE" id="PS50005">
    <property type="entry name" value="TPR"/>
    <property type="match status" value="1"/>
</dbReference>
<gene>
    <name evidence="9" type="ordered locus">Solca_0195</name>
</gene>
<sequence>MKPTLKLIVLISLLVTGCTDEILDRKPDKSQVVPTSVSDFKALLDRTLVFGSNYLGIAEVASGDYYLSAADYAALKGLPEKNAFLWKKDVWEGSPVVAEWNSAYEQVFYTNVVLDGLKSLQATHGNQADYMQVKGTALFFRANAFFTVAQLFARPYHVSIAATELGIPLRLNSDLNERSVRATMAQTYEQILNDLQESVELLPAQLTTPYRPSKAAAFALLARVYLAMGNYDKALLSAEECLKLHNSLLDYNSISTGATYPIPKLNAEVIYQATTPRYGSWERARGKVDSTLYQTYATTDIRRTAFFITNPGGSVAFKGMYTGTLTLFTGLATDEQYLIGAECLVRKNRVNEAMDYLNALLVKRYKTGTYVPLSETDPNKALAVILLERRKQLLFRGLRWLDLRRLNTDARFATTLKRTLDGVEYLLPPNDNRYTFPIPNYIIAASGMQQNQ</sequence>
<keyword evidence="5" id="KW-0998">Cell outer membrane</keyword>
<evidence type="ECO:0000256" key="6">
    <source>
        <dbReference type="PROSITE-ProRule" id="PRU00339"/>
    </source>
</evidence>
<dbReference type="eggNOG" id="COG1834">
    <property type="taxonomic scope" value="Bacteria"/>
</dbReference>
<reference evidence="9" key="1">
    <citation type="submission" date="2012-02" db="EMBL/GenBank/DDBJ databases">
        <title>The complete genome of Solitalea canadensis DSM 3403.</title>
        <authorList>
            <consortium name="US DOE Joint Genome Institute (JGI-PGF)"/>
            <person name="Lucas S."/>
            <person name="Copeland A."/>
            <person name="Lapidus A."/>
            <person name="Glavina del Rio T."/>
            <person name="Dalin E."/>
            <person name="Tice H."/>
            <person name="Bruce D."/>
            <person name="Goodwin L."/>
            <person name="Pitluck S."/>
            <person name="Peters L."/>
            <person name="Ovchinnikova G."/>
            <person name="Lu M."/>
            <person name="Kyrpides N."/>
            <person name="Mavromatis K."/>
            <person name="Ivanova N."/>
            <person name="Brettin T."/>
            <person name="Detter J.C."/>
            <person name="Han C."/>
            <person name="Larimer F."/>
            <person name="Land M."/>
            <person name="Hauser L."/>
            <person name="Markowitz V."/>
            <person name="Cheng J.-F."/>
            <person name="Hugenholtz P."/>
            <person name="Woyke T."/>
            <person name="Wu D."/>
            <person name="Spring S."/>
            <person name="Schroeder M."/>
            <person name="Kopitz M."/>
            <person name="Brambilla E."/>
            <person name="Klenk H.-P."/>
            <person name="Eisen J.A."/>
        </authorList>
    </citation>
    <scope>NUCLEOTIDE SEQUENCE</scope>
    <source>
        <strain evidence="9">DSM 3403</strain>
    </source>
</reference>
<evidence type="ECO:0000256" key="5">
    <source>
        <dbReference type="ARBA" id="ARBA00023237"/>
    </source>
</evidence>
<dbReference type="InterPro" id="IPR012944">
    <property type="entry name" value="SusD_RagB_dom"/>
</dbReference>
<evidence type="ECO:0000256" key="3">
    <source>
        <dbReference type="ARBA" id="ARBA00022729"/>
    </source>
</evidence>
<evidence type="ECO:0000256" key="4">
    <source>
        <dbReference type="ARBA" id="ARBA00023136"/>
    </source>
</evidence>
<feature type="repeat" description="TPR" evidence="6">
    <location>
        <begin position="215"/>
        <end position="248"/>
    </location>
</feature>
<dbReference type="InterPro" id="IPR033985">
    <property type="entry name" value="SusD-like_N"/>
</dbReference>
<evidence type="ECO:0000313" key="9">
    <source>
        <dbReference type="EMBL" id="AFD05342.1"/>
    </source>
</evidence>
<dbReference type="SMART" id="SM00028">
    <property type="entry name" value="TPR"/>
    <property type="match status" value="1"/>
</dbReference>
<dbReference type="HOGENOM" id="CLU_015553_3_0_10"/>
<accession>H8KNT1</accession>
<evidence type="ECO:0000259" key="8">
    <source>
        <dbReference type="Pfam" id="PF14322"/>
    </source>
</evidence>
<dbReference type="AlphaFoldDB" id="H8KNT1"/>
<dbReference type="Pfam" id="PF14322">
    <property type="entry name" value="SusD-like_3"/>
    <property type="match status" value="1"/>
</dbReference>
<protein>
    <submittedName>
        <fullName evidence="9">RagB/SusD family protein</fullName>
    </submittedName>
</protein>
<organism evidence="9 10">
    <name type="scientific">Solitalea canadensis (strain ATCC 29591 / DSM 3403 / JCM 21819 / LMG 8368 / NBRC 15130 / NCIMB 12057 / USAM 9D)</name>
    <name type="common">Flexibacter canadensis</name>
    <dbReference type="NCBI Taxonomy" id="929556"/>
    <lineage>
        <taxon>Bacteria</taxon>
        <taxon>Pseudomonadati</taxon>
        <taxon>Bacteroidota</taxon>
        <taxon>Sphingobacteriia</taxon>
        <taxon>Sphingobacteriales</taxon>
        <taxon>Sphingobacteriaceae</taxon>
        <taxon>Solitalea</taxon>
    </lineage>
</organism>
<dbReference type="Gene3D" id="1.25.40.900">
    <property type="match status" value="1"/>
</dbReference>
<dbReference type="InterPro" id="IPR019734">
    <property type="entry name" value="TPR_rpt"/>
</dbReference>
<dbReference type="OrthoDB" id="653598at2"/>
<dbReference type="Gene3D" id="1.25.40.390">
    <property type="match status" value="1"/>
</dbReference>
<feature type="domain" description="RagB/SusD" evidence="7">
    <location>
        <begin position="335"/>
        <end position="410"/>
    </location>
</feature>
<dbReference type="KEGG" id="scn:Solca_0195"/>
<dbReference type="PROSITE" id="PS51257">
    <property type="entry name" value="PROKAR_LIPOPROTEIN"/>
    <property type="match status" value="1"/>
</dbReference>
<dbReference type="Pfam" id="PF07980">
    <property type="entry name" value="SusD_RagB"/>
    <property type="match status" value="1"/>
</dbReference>